<name>A0ABQ9CSE8_9PASS</name>
<proteinExistence type="predicted"/>
<sequence length="185" mass="21155">MWEVTHSSQVALRAVSDTVMKHQLIFKLRHFPLVEGQRKLVMMLAGGFHLDEEKYFFTDRVSQVETVSHQEVFCIELCPGEDGYIKFSGDLNPQWILLNTMSSTQLDKHIMCGFPQGFILDPVLFNIFINDLYAGLEGILSEFADDTKVGGVVDSPEGREALQRDRDKLENWTTSNHMKFHKGKC</sequence>
<dbReference type="InterPro" id="IPR000477">
    <property type="entry name" value="RT_dom"/>
</dbReference>
<dbReference type="EMBL" id="WHWB01034736">
    <property type="protein sequence ID" value="KAJ7405011.1"/>
    <property type="molecule type" value="Genomic_DNA"/>
</dbReference>
<comment type="caution">
    <text evidence="2">The sequence shown here is derived from an EMBL/GenBank/DDBJ whole genome shotgun (WGS) entry which is preliminary data.</text>
</comment>
<accession>A0ABQ9CSE8</accession>
<dbReference type="Proteomes" id="UP001145742">
    <property type="component" value="Unassembled WGS sequence"/>
</dbReference>
<feature type="domain" description="Reverse transcriptase" evidence="1">
    <location>
        <begin position="106"/>
        <end position="185"/>
    </location>
</feature>
<gene>
    <name evidence="2" type="ORF">WISP_142557</name>
</gene>
<evidence type="ECO:0000259" key="1">
    <source>
        <dbReference type="Pfam" id="PF00078"/>
    </source>
</evidence>
<dbReference type="Pfam" id="PF00078">
    <property type="entry name" value="RVT_1"/>
    <property type="match status" value="1"/>
</dbReference>
<dbReference type="PANTHER" id="PTHR33332">
    <property type="entry name" value="REVERSE TRANSCRIPTASE DOMAIN-CONTAINING PROTEIN"/>
    <property type="match status" value="1"/>
</dbReference>
<organism evidence="2 3">
    <name type="scientific">Willisornis vidua</name>
    <name type="common">Xingu scale-backed antbird</name>
    <dbReference type="NCBI Taxonomy" id="1566151"/>
    <lineage>
        <taxon>Eukaryota</taxon>
        <taxon>Metazoa</taxon>
        <taxon>Chordata</taxon>
        <taxon>Craniata</taxon>
        <taxon>Vertebrata</taxon>
        <taxon>Euteleostomi</taxon>
        <taxon>Archelosauria</taxon>
        <taxon>Archosauria</taxon>
        <taxon>Dinosauria</taxon>
        <taxon>Saurischia</taxon>
        <taxon>Theropoda</taxon>
        <taxon>Coelurosauria</taxon>
        <taxon>Aves</taxon>
        <taxon>Neognathae</taxon>
        <taxon>Neoaves</taxon>
        <taxon>Telluraves</taxon>
        <taxon>Australaves</taxon>
        <taxon>Passeriformes</taxon>
        <taxon>Thamnophilidae</taxon>
        <taxon>Willisornis</taxon>
    </lineage>
</organism>
<evidence type="ECO:0000313" key="3">
    <source>
        <dbReference type="Proteomes" id="UP001145742"/>
    </source>
</evidence>
<evidence type="ECO:0000313" key="2">
    <source>
        <dbReference type="EMBL" id="KAJ7405011.1"/>
    </source>
</evidence>
<reference evidence="2" key="1">
    <citation type="submission" date="2019-10" db="EMBL/GenBank/DDBJ databases">
        <authorList>
            <person name="Soares A.E.R."/>
            <person name="Aleixo A."/>
            <person name="Schneider P."/>
            <person name="Miyaki C.Y."/>
            <person name="Schneider M.P."/>
            <person name="Mello C."/>
            <person name="Vasconcelos A.T.R."/>
        </authorList>
    </citation>
    <scope>NUCLEOTIDE SEQUENCE</scope>
    <source>
        <tissue evidence="2">Muscle</tissue>
    </source>
</reference>
<keyword evidence="3" id="KW-1185">Reference proteome</keyword>
<protein>
    <recommendedName>
        <fullName evidence="1">Reverse transcriptase domain-containing protein</fullName>
    </recommendedName>
</protein>